<dbReference type="Pfam" id="PF16082">
    <property type="entry name" value="Phage_holin_2_4"/>
    <property type="match status" value="1"/>
</dbReference>
<reference evidence="2" key="1">
    <citation type="submission" date="2022-12" db="EMBL/GenBank/DDBJ databases">
        <title>Acinetobacter lactucae: Emerging opportunistic pathogenic species of genus Acinetobacter isolated from immunocompromised patients in clinical settings of India.</title>
        <authorList>
            <person name="Amar A.K."/>
            <person name="Sawant A.R."/>
            <person name="Meera M."/>
            <person name="Tomar A."/>
            <person name="Sistla S."/>
            <person name="Prashanth K."/>
        </authorList>
    </citation>
    <scope>NUCLEOTIDE SEQUENCE</scope>
    <source>
        <strain evidence="2">PKAL1828C</strain>
    </source>
</reference>
<dbReference type="InterPro" id="IPR032124">
    <property type="entry name" value="Phage_F116_holin"/>
</dbReference>
<evidence type="ECO:0000256" key="1">
    <source>
        <dbReference type="SAM" id="Phobius"/>
    </source>
</evidence>
<keyword evidence="1" id="KW-0472">Membrane</keyword>
<keyword evidence="1" id="KW-0812">Transmembrane</keyword>
<dbReference type="AlphaFoldDB" id="A0AB35K409"/>
<feature type="transmembrane region" description="Helical" evidence="1">
    <location>
        <begin position="39"/>
        <end position="58"/>
    </location>
</feature>
<dbReference type="EMBL" id="JALNTG010000020">
    <property type="protein sequence ID" value="MDD9319997.1"/>
    <property type="molecule type" value="Genomic_DNA"/>
</dbReference>
<keyword evidence="1" id="KW-1133">Transmembrane helix</keyword>
<dbReference type="RefSeq" id="WP_274579006.1">
    <property type="nucleotide sequence ID" value="NZ_JALNTG010000020.1"/>
</dbReference>
<evidence type="ECO:0000313" key="2">
    <source>
        <dbReference type="EMBL" id="MDD9319997.1"/>
    </source>
</evidence>
<proteinExistence type="predicted"/>
<sequence>MADNQQLIDTSTALAASKGATYGGSVAGAVSAYVGSIDLAFWVSIIIGIAGFLMNWYYAKKKNKRDEIAHKAYLDSLKNKSKCDVKQD</sequence>
<organism evidence="2 3">
    <name type="scientific">Acinetobacter lactucae</name>
    <dbReference type="NCBI Taxonomy" id="1785128"/>
    <lineage>
        <taxon>Bacteria</taxon>
        <taxon>Pseudomonadati</taxon>
        <taxon>Pseudomonadota</taxon>
        <taxon>Gammaproteobacteria</taxon>
        <taxon>Moraxellales</taxon>
        <taxon>Moraxellaceae</taxon>
        <taxon>Acinetobacter</taxon>
        <taxon>Acinetobacter calcoaceticus/baumannii complex</taxon>
    </lineage>
</organism>
<accession>A0AB35K409</accession>
<name>A0AB35K409_9GAMM</name>
<gene>
    <name evidence="2" type="ORF">M0O54_07640</name>
</gene>
<evidence type="ECO:0000313" key="3">
    <source>
        <dbReference type="Proteomes" id="UP001150055"/>
    </source>
</evidence>
<comment type="caution">
    <text evidence="2">The sequence shown here is derived from an EMBL/GenBank/DDBJ whole genome shotgun (WGS) entry which is preliminary data.</text>
</comment>
<protein>
    <submittedName>
        <fullName evidence="2">Holin</fullName>
    </submittedName>
</protein>
<dbReference type="Proteomes" id="UP001150055">
    <property type="component" value="Unassembled WGS sequence"/>
</dbReference>